<keyword evidence="13" id="KW-0561">Oxygen transport</keyword>
<dbReference type="InterPro" id="IPR000971">
    <property type="entry name" value="Globin"/>
</dbReference>
<dbReference type="InterPro" id="IPR009050">
    <property type="entry name" value="Globin-like_sf"/>
</dbReference>
<gene>
    <name evidence="16" type="primary">NGB</name>
</gene>
<dbReference type="InterPro" id="IPR050532">
    <property type="entry name" value="Globin-like_OT"/>
</dbReference>
<comment type="function">
    <text evidence="11">Monomeric globin with a bis-histidyl six-coordinate heme-iron atom through which it can bind dioxygen, carbon monoxide and nitric oxide. Could help transport oxygen and increase its availability to the metabolically active neuronal tissues, though its low quantity in tissues as well as its high affinity for dioxygen, which may limit its oxygen-releasing ability, argue against it. The ferrous/deoxygenated form exhibits a nitrite reductase activity and it could produce nitric oxide which in turn inhibits cellular respiration in response to hypoxia. In its ferrous/deoxygenated state, it may also exhibit GDI (Guanine nucleotide Dissociation Inhibitor) activity toward heterotrimeric G-alpha proteins, thereby regulating signal transduction to facilitate neuroprotective responses in the wake of hypoxia and associated oxidative stress.</text>
</comment>
<keyword evidence="15" id="KW-1185">Reference proteome</keyword>
<keyword evidence="9" id="KW-0496">Mitochondrion</keyword>
<dbReference type="SUPFAM" id="SSF46458">
    <property type="entry name" value="Globin-like"/>
    <property type="match status" value="1"/>
</dbReference>
<organism evidence="15 16">
    <name type="scientific">Geotrypetes seraphini</name>
    <name type="common">Gaboon caecilian</name>
    <name type="synonym">Caecilia seraphini</name>
    <dbReference type="NCBI Taxonomy" id="260995"/>
    <lineage>
        <taxon>Eukaryota</taxon>
        <taxon>Metazoa</taxon>
        <taxon>Chordata</taxon>
        <taxon>Craniata</taxon>
        <taxon>Vertebrata</taxon>
        <taxon>Euteleostomi</taxon>
        <taxon>Amphibia</taxon>
        <taxon>Gymnophiona</taxon>
        <taxon>Geotrypetes</taxon>
    </lineage>
</organism>
<dbReference type="PANTHER" id="PTHR46458:SF19">
    <property type="entry name" value="NEUROGLOBIN"/>
    <property type="match status" value="1"/>
</dbReference>
<dbReference type="AlphaFoldDB" id="A0A6P8RSW0"/>
<reference evidence="16" key="1">
    <citation type="submission" date="2025-08" db="UniProtKB">
        <authorList>
            <consortium name="RefSeq"/>
        </authorList>
    </citation>
    <scope>IDENTIFICATION</scope>
</reference>
<evidence type="ECO:0000256" key="8">
    <source>
        <dbReference type="ARBA" id="ARBA00023004"/>
    </source>
</evidence>
<dbReference type="InParanoid" id="A0A6P8RSW0"/>
<comment type="similarity">
    <text evidence="3 13">Belongs to the globin family.</text>
</comment>
<dbReference type="GO" id="GO:0005759">
    <property type="term" value="C:mitochondrial matrix"/>
    <property type="evidence" value="ECO:0007669"/>
    <property type="project" value="UniProtKB-SubCell"/>
</dbReference>
<evidence type="ECO:0000256" key="3">
    <source>
        <dbReference type="ARBA" id="ARBA00008705"/>
    </source>
</evidence>
<evidence type="ECO:0000313" key="16">
    <source>
        <dbReference type="RefSeq" id="XP_033808574.1"/>
    </source>
</evidence>
<evidence type="ECO:0000256" key="10">
    <source>
        <dbReference type="ARBA" id="ARBA00044549"/>
    </source>
</evidence>
<sequence length="160" mass="17862">MESGDLSQAEKELIRQSWATVNQDPQHHGTVLFTRLFDLEPDLVKLFPYNSTQFSSARECLASPDFLQHVRKVMLVIDAAVSSLENLSSLQEYLIGLGKKHQAIGVKTESFNTVGESLLYALEKGLGPAFSTPAREAWTKLYSVVVKMMSRGWQEGKEGE</sequence>
<proteinExistence type="inferred from homology"/>
<dbReference type="PANTHER" id="PTHR46458">
    <property type="entry name" value="BLR2807 PROTEIN"/>
    <property type="match status" value="1"/>
</dbReference>
<keyword evidence="5 13" id="KW-0349">Heme</keyword>
<keyword evidence="13" id="KW-0813">Transport</keyword>
<keyword evidence="4" id="KW-0963">Cytoplasm</keyword>
<comment type="subcellular location">
    <subcellularLocation>
        <location evidence="2">Cytoplasm</location>
        <location evidence="2">Cytosol</location>
    </subcellularLocation>
    <subcellularLocation>
        <location evidence="1">Mitochondrion matrix</location>
    </subcellularLocation>
</comment>
<evidence type="ECO:0000256" key="1">
    <source>
        <dbReference type="ARBA" id="ARBA00004305"/>
    </source>
</evidence>
<feature type="domain" description="Globin" evidence="14">
    <location>
        <begin position="5"/>
        <end position="154"/>
    </location>
</feature>
<dbReference type="CTD" id="58157"/>
<keyword evidence="7" id="KW-0560">Oxidoreductase</keyword>
<evidence type="ECO:0000256" key="4">
    <source>
        <dbReference type="ARBA" id="ARBA00022490"/>
    </source>
</evidence>
<accession>A0A6P8RSW0</accession>
<comment type="catalytic activity">
    <reaction evidence="12">
        <text>Fe(III)-heme b-[protein] + nitric oxide + H2O = Fe(II)-heme b-[protein] + nitrite + 2 H(+)</text>
        <dbReference type="Rhea" id="RHEA:77711"/>
        <dbReference type="Rhea" id="RHEA-COMP:18975"/>
        <dbReference type="Rhea" id="RHEA-COMP:18976"/>
        <dbReference type="ChEBI" id="CHEBI:15377"/>
        <dbReference type="ChEBI" id="CHEBI:15378"/>
        <dbReference type="ChEBI" id="CHEBI:16301"/>
        <dbReference type="ChEBI" id="CHEBI:16480"/>
        <dbReference type="ChEBI" id="CHEBI:55376"/>
        <dbReference type="ChEBI" id="CHEBI:60344"/>
    </reaction>
    <physiologicalReaction direction="right-to-left" evidence="12">
        <dbReference type="Rhea" id="RHEA:77713"/>
    </physiologicalReaction>
</comment>
<dbReference type="GO" id="GO:0019825">
    <property type="term" value="F:oxygen binding"/>
    <property type="evidence" value="ECO:0007669"/>
    <property type="project" value="InterPro"/>
</dbReference>
<evidence type="ECO:0000256" key="7">
    <source>
        <dbReference type="ARBA" id="ARBA00023002"/>
    </source>
</evidence>
<dbReference type="RefSeq" id="XP_033808574.1">
    <property type="nucleotide sequence ID" value="XM_033952683.1"/>
</dbReference>
<evidence type="ECO:0000256" key="6">
    <source>
        <dbReference type="ARBA" id="ARBA00022723"/>
    </source>
</evidence>
<dbReference type="GO" id="GO:0016491">
    <property type="term" value="F:oxidoreductase activity"/>
    <property type="evidence" value="ECO:0007669"/>
    <property type="project" value="UniProtKB-KW"/>
</dbReference>
<dbReference type="Gene3D" id="1.10.490.10">
    <property type="entry name" value="Globins"/>
    <property type="match status" value="1"/>
</dbReference>
<dbReference type="KEGG" id="gsh:117363997"/>
<keyword evidence="8" id="KW-0408">Iron</keyword>
<evidence type="ECO:0000256" key="5">
    <source>
        <dbReference type="ARBA" id="ARBA00022617"/>
    </source>
</evidence>
<dbReference type="GeneID" id="117363997"/>
<evidence type="ECO:0000313" key="15">
    <source>
        <dbReference type="Proteomes" id="UP000515159"/>
    </source>
</evidence>
<dbReference type="FunCoup" id="A0A6P8RSW0">
    <property type="interactions" value="63"/>
</dbReference>
<evidence type="ECO:0000259" key="14">
    <source>
        <dbReference type="PROSITE" id="PS01033"/>
    </source>
</evidence>
<evidence type="ECO:0000256" key="9">
    <source>
        <dbReference type="ARBA" id="ARBA00023128"/>
    </source>
</evidence>
<name>A0A6P8RSW0_GEOSA</name>
<dbReference type="PROSITE" id="PS01033">
    <property type="entry name" value="GLOBIN"/>
    <property type="match status" value="1"/>
</dbReference>
<dbReference type="Pfam" id="PF00042">
    <property type="entry name" value="Globin"/>
    <property type="match status" value="1"/>
</dbReference>
<evidence type="ECO:0000256" key="12">
    <source>
        <dbReference type="ARBA" id="ARBA00048118"/>
    </source>
</evidence>
<dbReference type="GO" id="GO:0005344">
    <property type="term" value="F:oxygen carrier activity"/>
    <property type="evidence" value="ECO:0007669"/>
    <property type="project" value="UniProtKB-KW"/>
</dbReference>
<dbReference type="InterPro" id="IPR012292">
    <property type="entry name" value="Globin/Proto"/>
</dbReference>
<dbReference type="Proteomes" id="UP000515159">
    <property type="component" value="Chromosome 7"/>
</dbReference>
<dbReference type="GO" id="GO:0020037">
    <property type="term" value="F:heme binding"/>
    <property type="evidence" value="ECO:0007669"/>
    <property type="project" value="InterPro"/>
</dbReference>
<protein>
    <recommendedName>
        <fullName evidence="10">Nitrite reductase</fullName>
    </recommendedName>
</protein>
<evidence type="ECO:0000256" key="13">
    <source>
        <dbReference type="RuleBase" id="RU000356"/>
    </source>
</evidence>
<evidence type="ECO:0000256" key="11">
    <source>
        <dbReference type="ARBA" id="ARBA00045651"/>
    </source>
</evidence>
<dbReference type="GO" id="GO:0046872">
    <property type="term" value="F:metal ion binding"/>
    <property type="evidence" value="ECO:0007669"/>
    <property type="project" value="UniProtKB-KW"/>
</dbReference>
<evidence type="ECO:0000256" key="2">
    <source>
        <dbReference type="ARBA" id="ARBA00004514"/>
    </source>
</evidence>
<keyword evidence="6" id="KW-0479">Metal-binding</keyword>
<dbReference type="OrthoDB" id="436496at2759"/>
<dbReference type="GO" id="GO:0005829">
    <property type="term" value="C:cytosol"/>
    <property type="evidence" value="ECO:0007669"/>
    <property type="project" value="UniProtKB-SubCell"/>
</dbReference>